<protein>
    <submittedName>
        <fullName evidence="2">Uncharacterized protein</fullName>
    </submittedName>
</protein>
<name>A0A1B1S809_9BACT</name>
<feature type="compositionally biased region" description="Polar residues" evidence="1">
    <location>
        <begin position="1"/>
        <end position="19"/>
    </location>
</feature>
<dbReference type="Proteomes" id="UP000186351">
    <property type="component" value="Chromosome"/>
</dbReference>
<reference evidence="3" key="1">
    <citation type="submission" date="2016-04" db="EMBL/GenBank/DDBJ databases">
        <title>Complete Genome Sequences of Twelve Strains of a Stable Defined Moderately Diverse Mouse Microbiota 2 (sDMDMm2).</title>
        <authorList>
            <person name="Uchimura Y."/>
            <person name="Wyss M."/>
            <person name="Brugiroux S."/>
            <person name="Limenitakis J.P."/>
            <person name="Stecher B."/>
            <person name="McCoy K.D."/>
            <person name="Macpherson A.J."/>
        </authorList>
    </citation>
    <scope>NUCLEOTIDE SEQUENCE [LARGE SCALE GENOMIC DNA]</scope>
    <source>
        <strain evidence="3">YL27</strain>
    </source>
</reference>
<gene>
    <name evidence="2" type="ORF">A4V02_03760</name>
</gene>
<accession>A0A1Z2XDP8</accession>
<evidence type="ECO:0000256" key="1">
    <source>
        <dbReference type="SAM" id="MobiDB-lite"/>
    </source>
</evidence>
<evidence type="ECO:0000313" key="2">
    <source>
        <dbReference type="EMBL" id="ANU62919.1"/>
    </source>
</evidence>
<dbReference type="AlphaFoldDB" id="A0A1B1S809"/>
<dbReference type="GeneID" id="65535962"/>
<dbReference type="EMBL" id="CP015402">
    <property type="protein sequence ID" value="ANU62919.1"/>
    <property type="molecule type" value="Genomic_DNA"/>
</dbReference>
<dbReference type="OrthoDB" id="1048403at2"/>
<organism evidence="2 3">
    <name type="scientific">Muribaculum intestinale</name>
    <dbReference type="NCBI Taxonomy" id="1796646"/>
    <lineage>
        <taxon>Bacteria</taxon>
        <taxon>Pseudomonadati</taxon>
        <taxon>Bacteroidota</taxon>
        <taxon>Bacteroidia</taxon>
        <taxon>Bacteroidales</taxon>
        <taxon>Muribaculaceae</taxon>
        <taxon>Muribaculum</taxon>
    </lineage>
</organism>
<dbReference type="KEGG" id="pary:A4V02_03760"/>
<dbReference type="RefSeq" id="WP_068960285.1">
    <property type="nucleotide sequence ID" value="NZ_CARAAQ010000097.1"/>
</dbReference>
<sequence>MVTDIPNNTKGTKPATTVESKSKDYKTTDQKKIRIIMEFLQGCSPYESDALRALLAVAKGTTSAESMPQYDRTAINRYLNFGCDKETGGVDAIREHRQSRSLELMKTVSQYVEKEDIINITSVLLAISSDKKDIENIVSNLPKIQTAATPNTTSGIPGNNAPSK</sequence>
<accession>A0A1B1S809</accession>
<dbReference type="STRING" id="1796646.A4V02_03760"/>
<keyword evidence="3" id="KW-1185">Reference proteome</keyword>
<evidence type="ECO:0000313" key="3">
    <source>
        <dbReference type="Proteomes" id="UP000186351"/>
    </source>
</evidence>
<feature type="region of interest" description="Disordered" evidence="1">
    <location>
        <begin position="1"/>
        <end position="24"/>
    </location>
</feature>
<proteinExistence type="predicted"/>